<evidence type="ECO:0000256" key="7">
    <source>
        <dbReference type="ARBA" id="ARBA00022679"/>
    </source>
</evidence>
<feature type="region of interest" description="Disordered" evidence="18">
    <location>
        <begin position="445"/>
        <end position="468"/>
    </location>
</feature>
<evidence type="ECO:0000256" key="2">
    <source>
        <dbReference type="ARBA" id="ARBA00004752"/>
    </source>
</evidence>
<dbReference type="PROSITE" id="PS00018">
    <property type="entry name" value="EF_HAND_1"/>
    <property type="match status" value="1"/>
</dbReference>
<evidence type="ECO:0000256" key="14">
    <source>
        <dbReference type="PIRSR" id="PIRSR618044-1"/>
    </source>
</evidence>
<dbReference type="InterPro" id="IPR018247">
    <property type="entry name" value="EF_Hand_1_Ca_BS"/>
</dbReference>
<dbReference type="SMART" id="SM00936">
    <property type="entry name" value="PBP5_C"/>
    <property type="match status" value="1"/>
</dbReference>
<feature type="domain" description="L,D-TPase catalytic" evidence="19">
    <location>
        <begin position="491"/>
        <end position="618"/>
    </location>
</feature>
<keyword evidence="11 16" id="KW-0573">Peptidoglycan synthesis</keyword>
<dbReference type="Gene3D" id="2.60.410.10">
    <property type="entry name" value="D-Ala-D-Ala carboxypeptidase, C-terminal domain"/>
    <property type="match status" value="1"/>
</dbReference>
<protein>
    <recommendedName>
        <fullName evidence="4">serine-type D-Ala-D-Ala carboxypeptidase</fullName>
        <ecNumber evidence="4">3.4.16.4</ecNumber>
    </recommendedName>
</protein>
<dbReference type="RefSeq" id="WP_023599963.1">
    <property type="nucleotide sequence ID" value="NC_022909.1"/>
</dbReference>
<dbReference type="InterPro" id="IPR018044">
    <property type="entry name" value="Peptidase_S11"/>
</dbReference>
<evidence type="ECO:0000256" key="13">
    <source>
        <dbReference type="ARBA" id="ARBA00034000"/>
    </source>
</evidence>
<feature type="active site" description="Proton donor/acceptor" evidence="16">
    <location>
        <position position="567"/>
    </location>
</feature>
<keyword evidence="10 16" id="KW-0133">Cell shape</keyword>
<keyword evidence="12 16" id="KW-0961">Cell wall biogenesis/degradation</keyword>
<dbReference type="SUPFAM" id="SSF141523">
    <property type="entry name" value="L,D-transpeptidase catalytic domain-like"/>
    <property type="match status" value="1"/>
</dbReference>
<dbReference type="EC" id="3.4.16.4" evidence="4"/>
<dbReference type="EMBL" id="CP006811">
    <property type="protein sequence ID" value="AHA97925.1"/>
    <property type="molecule type" value="Genomic_DNA"/>
</dbReference>
<dbReference type="Pfam" id="PF07943">
    <property type="entry name" value="PBP5_C"/>
    <property type="match status" value="1"/>
</dbReference>
<feature type="active site" description="Acyl-ester intermediate" evidence="14">
    <location>
        <position position="73"/>
    </location>
</feature>
<dbReference type="GO" id="GO:0009252">
    <property type="term" value="P:peptidoglycan biosynthetic process"/>
    <property type="evidence" value="ECO:0007669"/>
    <property type="project" value="UniProtKB-UniPathway"/>
</dbReference>
<dbReference type="Pfam" id="PF03734">
    <property type="entry name" value="YkuD"/>
    <property type="match status" value="1"/>
</dbReference>
<evidence type="ECO:0000256" key="16">
    <source>
        <dbReference type="PROSITE-ProRule" id="PRU01373"/>
    </source>
</evidence>
<reference evidence="20 21" key="1">
    <citation type="journal article" date="2014" name="Genome Announc.">
        <title>Complete Genome Sequences of Lactobacillus johnsonii Strain N6.2 and Lactobacillus reuteri Strain TD1.</title>
        <authorList>
            <person name="Leonard M.T."/>
            <person name="Valladares R.B."/>
            <person name="Ardissone A."/>
            <person name="Gonzalez C.F."/>
            <person name="Lorca G.L."/>
            <person name="Triplett E.W."/>
        </authorList>
    </citation>
    <scope>NUCLEOTIDE SEQUENCE [LARGE SCALE GENOMIC DNA]</scope>
    <source>
        <strain evidence="20 21">N6.2</strain>
    </source>
</reference>
<comment type="pathway">
    <text evidence="2 16">Cell wall biogenesis; peptidoglycan biosynthesis.</text>
</comment>
<keyword evidence="5 20" id="KW-0121">Carboxypeptidase</keyword>
<dbReference type="InterPro" id="IPR015956">
    <property type="entry name" value="Peniciliin-bd_prot_C_sf"/>
</dbReference>
<feature type="active site" evidence="14">
    <location>
        <position position="137"/>
    </location>
</feature>
<dbReference type="Gene3D" id="3.40.710.10">
    <property type="entry name" value="DD-peptidase/beta-lactamase superfamily"/>
    <property type="match status" value="1"/>
</dbReference>
<evidence type="ECO:0000256" key="17">
    <source>
        <dbReference type="RuleBase" id="RU004016"/>
    </source>
</evidence>
<evidence type="ECO:0000256" key="8">
    <source>
        <dbReference type="ARBA" id="ARBA00022729"/>
    </source>
</evidence>
<evidence type="ECO:0000256" key="12">
    <source>
        <dbReference type="ARBA" id="ARBA00023316"/>
    </source>
</evidence>
<feature type="binding site" evidence="15">
    <location>
        <position position="265"/>
    </location>
    <ligand>
        <name>substrate</name>
    </ligand>
</feature>
<evidence type="ECO:0000259" key="19">
    <source>
        <dbReference type="PROSITE" id="PS52029"/>
    </source>
</evidence>
<evidence type="ECO:0000313" key="20">
    <source>
        <dbReference type="EMBL" id="AHA97925.1"/>
    </source>
</evidence>
<dbReference type="SUPFAM" id="SSF69189">
    <property type="entry name" value="Penicillin-binding protein associated domain"/>
    <property type="match status" value="1"/>
</dbReference>
<feature type="active site" description="Nucleophile" evidence="16">
    <location>
        <position position="594"/>
    </location>
</feature>
<dbReference type="CDD" id="cd16913">
    <property type="entry name" value="YkuD_like"/>
    <property type="match status" value="1"/>
</dbReference>
<dbReference type="GO" id="GO:0071555">
    <property type="term" value="P:cell wall organization"/>
    <property type="evidence" value="ECO:0007669"/>
    <property type="project" value="UniProtKB-UniRule"/>
</dbReference>
<evidence type="ECO:0000256" key="6">
    <source>
        <dbReference type="ARBA" id="ARBA00022670"/>
    </source>
</evidence>
<dbReference type="SUPFAM" id="SSF56601">
    <property type="entry name" value="beta-lactamase/transpeptidase-like"/>
    <property type="match status" value="1"/>
</dbReference>
<evidence type="ECO:0000256" key="4">
    <source>
        <dbReference type="ARBA" id="ARBA00012448"/>
    </source>
</evidence>
<sequence length="620" mass="69304">MEKYKIKILKGLLPFFCFLIYFFAKSVNVNGASIDNYNENQVDLDVKSALAIDVNSGQILYAKNANKKLPVASMSKLITVYLTLDAIKNKEISWDQRVQPTKQIVAVSNDPEYSGIPLQMNHSYTIKQLYEATLIDSANGPAMLLGEAISGSQQSFVKKMRHQLSTWNITGEGTQIVTPSGLPNYTLGEESFKDKDKDAENILSASDMAIIISHLLKDFPQVLDTTSKANSSFIDQDQTISMESSNWMLKGLSEYDSNYPVDGLKTGTTDAAGACFSATMQKEGQRIATVILGAQHVDGNDPSRFIQTKKLMDYIFDHYKIKEITAKNKVSKITRVKIDDGEKKSALVYMKKPTKLWLPKEQKISNLKVKFSKSALQAPLTKNEKVGEFYISNLPTLNSSHGVGIEATVHENIKKINPLMNLFSYVNQAAKKYYQSIFNYGEKREKNSKSKVKTKKDEKPYPDPADLAEVGTWNKKSEAKGHPNLAKVKNLWIRVSLKGNRTYIMSGNKPIYTMLSTGGAYHKNKSDTPTGTYYIQEERGDDFYNNELNEGAKYYVSWKDHGVYLFHSVPTKSDGSINKKEAAKLGRSSGSHGCIRLSVPDSKWLAETVPVGTKVVIKDK</sequence>
<evidence type="ECO:0000313" key="21">
    <source>
        <dbReference type="Proteomes" id="UP000018522"/>
    </source>
</evidence>
<dbReference type="GO" id="GO:0008360">
    <property type="term" value="P:regulation of cell shape"/>
    <property type="evidence" value="ECO:0007669"/>
    <property type="project" value="UniProtKB-UniRule"/>
</dbReference>
<dbReference type="InterPro" id="IPR037167">
    <property type="entry name" value="Peptidase_S11_C_sf"/>
</dbReference>
<comment type="catalytic activity">
    <reaction evidence="13">
        <text>Preferential cleavage: (Ac)2-L-Lys-D-Ala-|-D-Ala. Also transpeptidation of peptidyl-alanyl moieties that are N-acyl substituents of D-alanine.</text>
        <dbReference type="EC" id="3.4.16.4"/>
    </reaction>
</comment>
<evidence type="ECO:0000256" key="15">
    <source>
        <dbReference type="PIRSR" id="PIRSR618044-2"/>
    </source>
</evidence>
<evidence type="ECO:0000256" key="1">
    <source>
        <dbReference type="ARBA" id="ARBA00003217"/>
    </source>
</evidence>
<dbReference type="InterPro" id="IPR012338">
    <property type="entry name" value="Beta-lactam/transpept-like"/>
</dbReference>
<dbReference type="InterPro" id="IPR012907">
    <property type="entry name" value="Peptidase_S11_C"/>
</dbReference>
<dbReference type="GO" id="GO:0009002">
    <property type="term" value="F:serine-type D-Ala-D-Ala carboxypeptidase activity"/>
    <property type="evidence" value="ECO:0007669"/>
    <property type="project" value="UniProtKB-EC"/>
</dbReference>
<keyword evidence="7" id="KW-0808">Transferase</keyword>
<evidence type="ECO:0000256" key="18">
    <source>
        <dbReference type="SAM" id="MobiDB-lite"/>
    </source>
</evidence>
<organism evidence="20 21">
    <name type="scientific">Lactobacillus johnsonii N6.2</name>
    <dbReference type="NCBI Taxonomy" id="1408186"/>
    <lineage>
        <taxon>Bacteria</taxon>
        <taxon>Bacillati</taxon>
        <taxon>Bacillota</taxon>
        <taxon>Bacilli</taxon>
        <taxon>Lactobacillales</taxon>
        <taxon>Lactobacillaceae</taxon>
        <taxon>Lactobacillus</taxon>
    </lineage>
</organism>
<comment type="function">
    <text evidence="1">Removes C-terminal D-alanyl residues from sugar-peptide cell wall precursors.</text>
</comment>
<evidence type="ECO:0000256" key="10">
    <source>
        <dbReference type="ARBA" id="ARBA00022960"/>
    </source>
</evidence>
<dbReference type="PROSITE" id="PS52029">
    <property type="entry name" value="LD_TPASE"/>
    <property type="match status" value="1"/>
</dbReference>
<dbReference type="InterPro" id="IPR005490">
    <property type="entry name" value="LD_TPept_cat_dom"/>
</dbReference>
<dbReference type="PRINTS" id="PR00725">
    <property type="entry name" value="DADACBPTASE1"/>
</dbReference>
<dbReference type="GO" id="GO:0006508">
    <property type="term" value="P:proteolysis"/>
    <property type="evidence" value="ECO:0007669"/>
    <property type="project" value="UniProtKB-KW"/>
</dbReference>
<gene>
    <name evidence="20" type="ORF">T285_08130</name>
</gene>
<keyword evidence="6" id="KW-0645">Protease</keyword>
<dbReference type="Proteomes" id="UP000018522">
    <property type="component" value="Chromosome"/>
</dbReference>
<dbReference type="Gene3D" id="2.40.440.10">
    <property type="entry name" value="L,D-transpeptidase catalytic domain-like"/>
    <property type="match status" value="1"/>
</dbReference>
<dbReference type="KEGG" id="ljn:T285_08130"/>
<keyword evidence="9" id="KW-0378">Hydrolase</keyword>
<keyword evidence="8" id="KW-0732">Signal</keyword>
<evidence type="ECO:0000256" key="9">
    <source>
        <dbReference type="ARBA" id="ARBA00022801"/>
    </source>
</evidence>
<evidence type="ECO:0000256" key="11">
    <source>
        <dbReference type="ARBA" id="ARBA00022984"/>
    </source>
</evidence>
<dbReference type="UniPathway" id="UPA00219"/>
<evidence type="ECO:0000256" key="3">
    <source>
        <dbReference type="ARBA" id="ARBA00007164"/>
    </source>
</evidence>
<dbReference type="PANTHER" id="PTHR21581:SF11">
    <property type="entry name" value="D-ALANYL-D-ALANINE CARBOXYPEPTIDASE DACA"/>
    <property type="match status" value="1"/>
</dbReference>
<dbReference type="InterPro" id="IPR001967">
    <property type="entry name" value="Peptidase_S11_N"/>
</dbReference>
<name>A0A7D9N7T5_LACJH</name>
<dbReference type="InterPro" id="IPR038063">
    <property type="entry name" value="Transpep_catalytic_dom"/>
</dbReference>
<dbReference type="GO" id="GO:0016740">
    <property type="term" value="F:transferase activity"/>
    <property type="evidence" value="ECO:0007669"/>
    <property type="project" value="UniProtKB-KW"/>
</dbReference>
<feature type="active site" description="Proton acceptor" evidence="14">
    <location>
        <position position="76"/>
    </location>
</feature>
<dbReference type="AlphaFoldDB" id="A0A7D9N7T5"/>
<proteinExistence type="inferred from homology"/>
<evidence type="ECO:0000256" key="5">
    <source>
        <dbReference type="ARBA" id="ARBA00022645"/>
    </source>
</evidence>
<dbReference type="PANTHER" id="PTHR21581">
    <property type="entry name" value="D-ALANYL-D-ALANINE CARBOXYPEPTIDASE"/>
    <property type="match status" value="1"/>
</dbReference>
<dbReference type="Pfam" id="PF00768">
    <property type="entry name" value="Peptidase_S11"/>
    <property type="match status" value="1"/>
</dbReference>
<comment type="similarity">
    <text evidence="3 17">Belongs to the peptidase S11 family.</text>
</comment>
<accession>A0A7D9N7T5</accession>